<organism evidence="2 3">
    <name type="scientific">Phycisphaera mikurensis (strain NBRC 102666 / KCTC 22515 / FYK2301M01)</name>
    <dbReference type="NCBI Taxonomy" id="1142394"/>
    <lineage>
        <taxon>Bacteria</taxon>
        <taxon>Pseudomonadati</taxon>
        <taxon>Planctomycetota</taxon>
        <taxon>Phycisphaerae</taxon>
        <taxon>Phycisphaerales</taxon>
        <taxon>Phycisphaeraceae</taxon>
        <taxon>Phycisphaera</taxon>
    </lineage>
</organism>
<dbReference type="EMBL" id="AP012338">
    <property type="protein sequence ID" value="BAM03244.1"/>
    <property type="molecule type" value="Genomic_DNA"/>
</dbReference>
<dbReference type="AlphaFoldDB" id="I0IDA6"/>
<evidence type="ECO:0000313" key="3">
    <source>
        <dbReference type="Proteomes" id="UP000007881"/>
    </source>
</evidence>
<reference evidence="2 3" key="1">
    <citation type="submission" date="2012-02" db="EMBL/GenBank/DDBJ databases">
        <title>Complete genome sequence of Phycisphaera mikurensis NBRC 102666.</title>
        <authorList>
            <person name="Ankai A."/>
            <person name="Hosoyama A."/>
            <person name="Terui Y."/>
            <person name="Sekine M."/>
            <person name="Fukai R."/>
            <person name="Kato Y."/>
            <person name="Nakamura S."/>
            <person name="Yamada-Narita S."/>
            <person name="Kawakoshi A."/>
            <person name="Fukunaga Y."/>
            <person name="Yamazaki S."/>
            <person name="Fujita N."/>
        </authorList>
    </citation>
    <scope>NUCLEOTIDE SEQUENCE [LARGE SCALE GENOMIC DNA]</scope>
    <source>
        <strain evidence="3">NBRC 102666 / KCTC 22515 / FYK2301M01</strain>
    </source>
</reference>
<name>I0IDA6_PHYMF</name>
<dbReference type="eggNOG" id="ENOG5030Q82">
    <property type="taxonomic scope" value="Bacteria"/>
</dbReference>
<protein>
    <recommendedName>
        <fullName evidence="4">DUF1772 domain-containing protein</fullName>
    </recommendedName>
</protein>
<gene>
    <name evidence="2" type="ordered locus">PSMK_10850</name>
</gene>
<feature type="transmembrane region" description="Helical" evidence="1">
    <location>
        <begin position="6"/>
        <end position="26"/>
    </location>
</feature>
<evidence type="ECO:0000313" key="2">
    <source>
        <dbReference type="EMBL" id="BAM03244.1"/>
    </source>
</evidence>
<keyword evidence="1" id="KW-1133">Transmembrane helix</keyword>
<keyword evidence="1" id="KW-0472">Membrane</keyword>
<sequence>MSAADALVLAAYAGSVWGMVGLIWFVQRVHYPAHARVPADAYLGYQAQHIARTGPVVGPLMAVELGATVWLCLSPPPGVPPWIPWLGLATVAINWASTALLQIPRHRVLARGFDAGAARSLVTTNWIRTAAWTAHGVLAAAAIVTALTA</sequence>
<dbReference type="RefSeq" id="WP_014436463.1">
    <property type="nucleotide sequence ID" value="NC_017080.1"/>
</dbReference>
<keyword evidence="1" id="KW-0812">Transmembrane</keyword>
<evidence type="ECO:0008006" key="4">
    <source>
        <dbReference type="Google" id="ProtNLM"/>
    </source>
</evidence>
<dbReference type="Proteomes" id="UP000007881">
    <property type="component" value="Chromosome"/>
</dbReference>
<proteinExistence type="predicted"/>
<feature type="transmembrane region" description="Helical" evidence="1">
    <location>
        <begin position="82"/>
        <end position="101"/>
    </location>
</feature>
<evidence type="ECO:0000256" key="1">
    <source>
        <dbReference type="SAM" id="Phobius"/>
    </source>
</evidence>
<accession>I0IDA6</accession>
<dbReference type="HOGENOM" id="CLU_114902_0_0_0"/>
<dbReference type="STRING" id="1142394.PSMK_10850"/>
<dbReference type="KEGG" id="phm:PSMK_10850"/>
<keyword evidence="3" id="KW-1185">Reference proteome</keyword>